<organism evidence="1 2">
    <name type="scientific">Elysia crispata</name>
    <name type="common">lettuce slug</name>
    <dbReference type="NCBI Taxonomy" id="231223"/>
    <lineage>
        <taxon>Eukaryota</taxon>
        <taxon>Metazoa</taxon>
        <taxon>Spiralia</taxon>
        <taxon>Lophotrochozoa</taxon>
        <taxon>Mollusca</taxon>
        <taxon>Gastropoda</taxon>
        <taxon>Heterobranchia</taxon>
        <taxon>Euthyneura</taxon>
        <taxon>Panpulmonata</taxon>
        <taxon>Sacoglossa</taxon>
        <taxon>Placobranchoidea</taxon>
        <taxon>Plakobranchidae</taxon>
        <taxon>Elysia</taxon>
    </lineage>
</organism>
<comment type="caution">
    <text evidence="1">The sequence shown here is derived from an EMBL/GenBank/DDBJ whole genome shotgun (WGS) entry which is preliminary data.</text>
</comment>
<sequence>MKTVKAVCCLRASTKDLPDTALNESLRLLIFKEEGKDPDNDLKKVSFIFARLLFQVPAWSNSIALDTHHWRRSLPSFPNVRAKPNIKLSNCAIGTDLQPKWESVLSRKAVYISVLS</sequence>
<reference evidence="1" key="1">
    <citation type="journal article" date="2023" name="G3 (Bethesda)">
        <title>A reference genome for the long-term kleptoplast-retaining sea slug Elysia crispata morphotype clarki.</title>
        <authorList>
            <person name="Eastman K.E."/>
            <person name="Pendleton A.L."/>
            <person name="Shaikh M.A."/>
            <person name="Suttiyut T."/>
            <person name="Ogas R."/>
            <person name="Tomko P."/>
            <person name="Gavelis G."/>
            <person name="Widhalm J.R."/>
            <person name="Wisecaver J.H."/>
        </authorList>
    </citation>
    <scope>NUCLEOTIDE SEQUENCE</scope>
    <source>
        <strain evidence="1">ECLA1</strain>
    </source>
</reference>
<dbReference type="EMBL" id="JAWDGP010006989">
    <property type="protein sequence ID" value="KAK3731667.1"/>
    <property type="molecule type" value="Genomic_DNA"/>
</dbReference>
<gene>
    <name evidence="1" type="ORF">RRG08_035337</name>
</gene>
<accession>A0AAE0Y3B8</accession>
<keyword evidence="2" id="KW-1185">Reference proteome</keyword>
<evidence type="ECO:0000313" key="2">
    <source>
        <dbReference type="Proteomes" id="UP001283361"/>
    </source>
</evidence>
<dbReference type="AlphaFoldDB" id="A0AAE0Y3B8"/>
<name>A0AAE0Y3B8_9GAST</name>
<protein>
    <submittedName>
        <fullName evidence="1">Uncharacterized protein</fullName>
    </submittedName>
</protein>
<proteinExistence type="predicted"/>
<evidence type="ECO:0000313" key="1">
    <source>
        <dbReference type="EMBL" id="KAK3731667.1"/>
    </source>
</evidence>
<dbReference type="Proteomes" id="UP001283361">
    <property type="component" value="Unassembled WGS sequence"/>
</dbReference>